<evidence type="ECO:0000313" key="3">
    <source>
        <dbReference type="Proteomes" id="UP000614601"/>
    </source>
</evidence>
<dbReference type="Proteomes" id="UP000614601">
    <property type="component" value="Unassembled WGS sequence"/>
</dbReference>
<name>A0A811L890_9BILA</name>
<organism evidence="2 3">
    <name type="scientific">Bursaphelenchus okinawaensis</name>
    <dbReference type="NCBI Taxonomy" id="465554"/>
    <lineage>
        <taxon>Eukaryota</taxon>
        <taxon>Metazoa</taxon>
        <taxon>Ecdysozoa</taxon>
        <taxon>Nematoda</taxon>
        <taxon>Chromadorea</taxon>
        <taxon>Rhabditida</taxon>
        <taxon>Tylenchina</taxon>
        <taxon>Tylenchomorpha</taxon>
        <taxon>Aphelenchoidea</taxon>
        <taxon>Aphelenchoididae</taxon>
        <taxon>Bursaphelenchus</taxon>
    </lineage>
</organism>
<evidence type="ECO:0000256" key="1">
    <source>
        <dbReference type="SAM" id="MobiDB-lite"/>
    </source>
</evidence>
<dbReference type="EMBL" id="CAJFDH010000005">
    <property type="protein sequence ID" value="CAD5223361.1"/>
    <property type="molecule type" value="Genomic_DNA"/>
</dbReference>
<sequence length="147" mass="16676">MFVHSPPPRRHRRHLIRRQTNPNAEPLSRRAEKSGGKNRNDRSRLRVQNQTPLSAKKGDGVPCSPSVPHRRPATPPKHTALRDSEAVCKIKVKKRRSGTEPETPPNNPPPSHYMFNARILMRKEGERRSPRDSVVCIFSSVRILACG</sequence>
<keyword evidence="3" id="KW-1185">Reference proteome</keyword>
<reference evidence="2" key="1">
    <citation type="submission" date="2020-09" db="EMBL/GenBank/DDBJ databases">
        <authorList>
            <person name="Kikuchi T."/>
        </authorList>
    </citation>
    <scope>NUCLEOTIDE SEQUENCE</scope>
    <source>
        <strain evidence="2">SH1</strain>
    </source>
</reference>
<protein>
    <submittedName>
        <fullName evidence="2">Uncharacterized protein</fullName>
    </submittedName>
</protein>
<comment type="caution">
    <text evidence="2">The sequence shown here is derived from an EMBL/GenBank/DDBJ whole genome shotgun (WGS) entry which is preliminary data.</text>
</comment>
<evidence type="ECO:0000313" key="2">
    <source>
        <dbReference type="EMBL" id="CAD5223361.1"/>
    </source>
</evidence>
<accession>A0A811L890</accession>
<proteinExistence type="predicted"/>
<feature type="region of interest" description="Disordered" evidence="1">
    <location>
        <begin position="1"/>
        <end position="83"/>
    </location>
</feature>
<dbReference type="Proteomes" id="UP000783686">
    <property type="component" value="Unassembled WGS sequence"/>
</dbReference>
<feature type="region of interest" description="Disordered" evidence="1">
    <location>
        <begin position="92"/>
        <end position="111"/>
    </location>
</feature>
<feature type="compositionally biased region" description="Basic residues" evidence="1">
    <location>
        <begin position="7"/>
        <end position="17"/>
    </location>
</feature>
<dbReference type="EMBL" id="CAJFCW020000005">
    <property type="protein sequence ID" value="CAG9117635.1"/>
    <property type="molecule type" value="Genomic_DNA"/>
</dbReference>
<dbReference type="AlphaFoldDB" id="A0A811L890"/>
<gene>
    <name evidence="2" type="ORF">BOKJ2_LOCUS10131</name>
</gene>
<feature type="compositionally biased region" description="Basic and acidic residues" evidence="1">
    <location>
        <begin position="27"/>
        <end position="44"/>
    </location>
</feature>
<feature type="compositionally biased region" description="Pro residues" evidence="1">
    <location>
        <begin position="102"/>
        <end position="111"/>
    </location>
</feature>